<sequence length="989" mass="113070">MKPNAKYQKLLSRVSLIKRLYVALSRAQNDLLVVFEKDFQYFPFFDAIPKSLLQTDLVTKKAFFPPPLPAVYPDYRSSKMILKVRDNLATAIEWWKPVVSDDKNAIPCLSIIIKNDPDFVELFVKAFIATHCGIEWDTITMKSAEKNRRKELLEPSERLQHYTLSYDTLRPYVEKILTSLSIEKLQWYRKEVHIDIFPHKGGAHIGKLIGAVDFASCDENDDIVGIVEMNHTTPRPSHYIEAAIYASMTGCSRAYLLNTKEHPKKNGMAPCDVGHFREVLPLPLDEVKDVTRALFALSLSVMASQYNPCLSEHYPPNKHYIAVDVSFDETAALAFVPGTDSILGLYHRENTDDAESFAEFYQWVKTNAAVFTFLYWSKASFLLVEKISAFLSVLGTKVDTIDVRSYYIEWTKRTPIPQSTLSIEGLFTEEGPSHELVELDDAISAVLGKNTPYGQNCAYEYAVMIASVFNGVTILYVVFEALNYRLLRLHLNATQLVTENTILFLSDERYFTNKPGSTELHENFTHQIRAMSCNADNRIIPFEKMQQYVYFSENQIMENYPVYDMADDNYDAEDDYDLSSYHEEKSSNPYARYIAQRLALEAYINGFNNFLAQTYGFSLGPEDYLTIPEGMFAIEDIGPHVRECQYKAEQKFRAKKFSEREPYSQYTQDCDYTNNSYTIVPHSFPENMTSSLVASFDENEDLDYLSEAENNNDEKERPLNETLFSDSDETDYPVYCNYLSDDHICSLDFVESEGGSLIPSDQNCCDFLQNDHEVPVEPTASSDSNGNVVAEEIIELHGTIPHLCDDSPCLLFNPIYESFRMSNAIVATILQRMIFPPEHKNIQETSNNFVLSWLCCDKLRYATSVCFPENYNLSCYSRGTVSKGYRGTKVMSKKSPYGIILLPQQLSTANSKKRHSPKVLLGRNIKLLADWFTLCHRRIQLHRITLKEMDRIYNHQKNPSLSGGRKSMIFEQWARLAKGSPTDISEGSA</sequence>
<reference evidence="1" key="1">
    <citation type="submission" date="2013-07" db="EMBL/GenBank/DDBJ databases">
        <title>The genome of an arbuscular mycorrhizal fungus provides insights into the evolution of the oldest plant symbiosis.</title>
        <authorList>
            <consortium name="DOE Joint Genome Institute"/>
            <person name="Tisserant E."/>
            <person name="Malbreil M."/>
            <person name="Kuo A."/>
            <person name="Kohler A."/>
            <person name="Symeonidi A."/>
            <person name="Balestrini R."/>
            <person name="Charron P."/>
            <person name="Duensing N."/>
            <person name="Frei-dit-Frey N."/>
            <person name="Gianinazzi-Pearson V."/>
            <person name="Gilbert B."/>
            <person name="Handa Y."/>
            <person name="Hijri M."/>
            <person name="Kaul R."/>
            <person name="Kawaguchi M."/>
            <person name="Krajinski F."/>
            <person name="Lammers P."/>
            <person name="Lapierre D."/>
            <person name="Masclaux F.G."/>
            <person name="Murat C."/>
            <person name="Morin E."/>
            <person name="Ndikumana S."/>
            <person name="Pagni M."/>
            <person name="Petitpierre D."/>
            <person name="Requena N."/>
            <person name="Rosikiewicz P."/>
            <person name="Riley R."/>
            <person name="Saito K."/>
            <person name="San Clemente H."/>
            <person name="Shapiro H."/>
            <person name="van Tuinen D."/>
            <person name="Becard G."/>
            <person name="Bonfante P."/>
            <person name="Paszkowski U."/>
            <person name="Shachar-Hill Y."/>
            <person name="Young J.P."/>
            <person name="Sanders I.R."/>
            <person name="Henrissat B."/>
            <person name="Rensing S.A."/>
            <person name="Grigoriev I.V."/>
            <person name="Corradi N."/>
            <person name="Roux C."/>
            <person name="Martin F."/>
        </authorList>
    </citation>
    <scope>NUCLEOTIDE SEQUENCE</scope>
    <source>
        <strain evidence="1">DAOM 197198</strain>
    </source>
</reference>
<dbReference type="VEuPathDB" id="FungiDB:RhiirFUN_011346"/>
<evidence type="ECO:0000313" key="1">
    <source>
        <dbReference type="EMBL" id="ERZ99595.1"/>
    </source>
</evidence>
<dbReference type="EMBL" id="KE392332">
    <property type="protein sequence ID" value="ERZ99595.1"/>
    <property type="molecule type" value="Genomic_DNA"/>
</dbReference>
<gene>
    <name evidence="1" type="ORF">GLOINDRAFT_83534</name>
</gene>
<dbReference type="AlphaFoldDB" id="U9T8B7"/>
<protein>
    <submittedName>
        <fullName evidence="1">Uncharacterized protein</fullName>
    </submittedName>
</protein>
<dbReference type="HOGENOM" id="CLU_301902_0_0_1"/>
<dbReference type="VEuPathDB" id="FungiDB:RhiirFUN_011347"/>
<accession>U9T8B7</accession>
<name>U9T8B7_RHIID</name>
<organism evidence="1">
    <name type="scientific">Rhizophagus irregularis (strain DAOM 181602 / DAOM 197198 / MUCL 43194)</name>
    <name type="common">Arbuscular mycorrhizal fungus</name>
    <name type="synonym">Glomus intraradices</name>
    <dbReference type="NCBI Taxonomy" id="747089"/>
    <lineage>
        <taxon>Eukaryota</taxon>
        <taxon>Fungi</taxon>
        <taxon>Fungi incertae sedis</taxon>
        <taxon>Mucoromycota</taxon>
        <taxon>Glomeromycotina</taxon>
        <taxon>Glomeromycetes</taxon>
        <taxon>Glomerales</taxon>
        <taxon>Glomeraceae</taxon>
        <taxon>Rhizophagus</taxon>
    </lineage>
</organism>
<proteinExistence type="predicted"/>